<evidence type="ECO:0000256" key="5">
    <source>
        <dbReference type="SAM" id="MobiDB-lite"/>
    </source>
</evidence>
<evidence type="ECO:0000313" key="7">
    <source>
        <dbReference type="EMBL" id="GGG49249.1"/>
    </source>
</evidence>
<dbReference type="EMBL" id="BMIY01000001">
    <property type="protein sequence ID" value="GGG49249.1"/>
    <property type="molecule type" value="Genomic_DNA"/>
</dbReference>
<dbReference type="Gene3D" id="3.40.1090.10">
    <property type="entry name" value="Cytosolic phospholipase A2 catalytic domain"/>
    <property type="match status" value="1"/>
</dbReference>
<dbReference type="AlphaFoldDB" id="A0A917GK21"/>
<dbReference type="Pfam" id="PF01734">
    <property type="entry name" value="Patatin"/>
    <property type="match status" value="1"/>
</dbReference>
<comment type="caution">
    <text evidence="7">The sequence shown here is derived from an EMBL/GenBank/DDBJ whole genome shotgun (WGS) entry which is preliminary data.</text>
</comment>
<proteinExistence type="predicted"/>
<dbReference type="SUPFAM" id="SSF52151">
    <property type="entry name" value="FabD/lysophospholipase-like"/>
    <property type="match status" value="1"/>
</dbReference>
<dbReference type="PROSITE" id="PS51635">
    <property type="entry name" value="PNPLA"/>
    <property type="match status" value="1"/>
</dbReference>
<evidence type="ECO:0000313" key="8">
    <source>
        <dbReference type="Proteomes" id="UP000627715"/>
    </source>
</evidence>
<dbReference type="InterPro" id="IPR002641">
    <property type="entry name" value="PNPLA_dom"/>
</dbReference>
<feature type="active site" description="Proton acceptor" evidence="4">
    <location>
        <position position="226"/>
    </location>
</feature>
<name>A0A917GK21_9GAMM</name>
<dbReference type="PANTHER" id="PTHR14226">
    <property type="entry name" value="NEUROPATHY TARGET ESTERASE/SWISS CHEESE D.MELANOGASTER"/>
    <property type="match status" value="1"/>
</dbReference>
<keyword evidence="3 4" id="KW-0443">Lipid metabolism</keyword>
<accession>A0A917GK21</accession>
<evidence type="ECO:0000256" key="3">
    <source>
        <dbReference type="ARBA" id="ARBA00023098"/>
    </source>
</evidence>
<dbReference type="Proteomes" id="UP000627715">
    <property type="component" value="Unassembled WGS sequence"/>
</dbReference>
<sequence length="387" mass="42850">MHAQYDQESSDNMLSRQDNKPVPQTALVLSGGGARAAYQVGVMRGIARILNDDRPNPFRIISGTSAGALNATGLATHAHKLKTSVRMLEYVWENITIDRVYRLDSSGLLSSASNWVFSFLANRGRKMAPSLLDNRPLQELLSSVLKLERVGENMSLGYLDSLVVNASGYSSGESVSFFQSTKEVDNWSRPHRIGIRTELRHQHLMASTAIPSLFPAIKINREYFGDGAIRQLAPLSPAIHLGAEKILAIGVSGSRRKHPAKDEDVAQPSLSQILGHILNSAFVDSLEHDIATLQRHNALLAQCRGKPAHDIRPIDLLSITPSEDPNHIADAHYHRLPKSIRLFLRDTNSNSLASLLMFDHHYCSDLMKLGIADAQAKREQVLKFFNE</sequence>
<evidence type="ECO:0000259" key="6">
    <source>
        <dbReference type="PROSITE" id="PS51635"/>
    </source>
</evidence>
<dbReference type="GO" id="GO:0016042">
    <property type="term" value="P:lipid catabolic process"/>
    <property type="evidence" value="ECO:0007669"/>
    <property type="project" value="UniProtKB-UniRule"/>
</dbReference>
<feature type="short sequence motif" description="GXSXG" evidence="4">
    <location>
        <begin position="63"/>
        <end position="67"/>
    </location>
</feature>
<feature type="domain" description="PNPLA" evidence="6">
    <location>
        <begin position="27"/>
        <end position="239"/>
    </location>
</feature>
<dbReference type="InterPro" id="IPR050301">
    <property type="entry name" value="NTE"/>
</dbReference>
<reference evidence="7" key="1">
    <citation type="journal article" date="2014" name="Int. J. Syst. Evol. Microbiol.">
        <title>Complete genome sequence of Corynebacterium casei LMG S-19264T (=DSM 44701T), isolated from a smear-ripened cheese.</title>
        <authorList>
            <consortium name="US DOE Joint Genome Institute (JGI-PGF)"/>
            <person name="Walter F."/>
            <person name="Albersmeier A."/>
            <person name="Kalinowski J."/>
            <person name="Ruckert C."/>
        </authorList>
    </citation>
    <scope>NUCLEOTIDE SEQUENCE</scope>
    <source>
        <strain evidence="7">CGMCC 1.15425</strain>
    </source>
</reference>
<keyword evidence="1 4" id="KW-0378">Hydrolase</keyword>
<organism evidence="7 8">
    <name type="scientific">Pseudohongiella nitratireducens</name>
    <dbReference type="NCBI Taxonomy" id="1768907"/>
    <lineage>
        <taxon>Bacteria</taxon>
        <taxon>Pseudomonadati</taxon>
        <taxon>Pseudomonadota</taxon>
        <taxon>Gammaproteobacteria</taxon>
        <taxon>Pseudomonadales</taxon>
        <taxon>Pseudohongiellaceae</taxon>
        <taxon>Pseudohongiella</taxon>
    </lineage>
</organism>
<feature type="compositionally biased region" description="Polar residues" evidence="5">
    <location>
        <begin position="1"/>
        <end position="16"/>
    </location>
</feature>
<evidence type="ECO:0000256" key="1">
    <source>
        <dbReference type="ARBA" id="ARBA00022801"/>
    </source>
</evidence>
<dbReference type="GO" id="GO:0016787">
    <property type="term" value="F:hydrolase activity"/>
    <property type="evidence" value="ECO:0007669"/>
    <property type="project" value="UniProtKB-UniRule"/>
</dbReference>
<keyword evidence="8" id="KW-1185">Reference proteome</keyword>
<gene>
    <name evidence="7" type="ORF">GCM10011403_02960</name>
</gene>
<comment type="caution">
    <text evidence="4">Lacks conserved residue(s) required for the propagation of feature annotation.</text>
</comment>
<evidence type="ECO:0000256" key="4">
    <source>
        <dbReference type="PROSITE-ProRule" id="PRU01161"/>
    </source>
</evidence>
<reference evidence="7" key="2">
    <citation type="submission" date="2020-09" db="EMBL/GenBank/DDBJ databases">
        <authorList>
            <person name="Sun Q."/>
            <person name="Zhou Y."/>
        </authorList>
    </citation>
    <scope>NUCLEOTIDE SEQUENCE</scope>
    <source>
        <strain evidence="7">CGMCC 1.15425</strain>
    </source>
</reference>
<feature type="region of interest" description="Disordered" evidence="5">
    <location>
        <begin position="1"/>
        <end position="26"/>
    </location>
</feature>
<feature type="short sequence motif" description="DGA/G" evidence="4">
    <location>
        <begin position="226"/>
        <end position="228"/>
    </location>
</feature>
<dbReference type="InterPro" id="IPR016035">
    <property type="entry name" value="Acyl_Trfase/lysoPLipase"/>
</dbReference>
<evidence type="ECO:0000256" key="2">
    <source>
        <dbReference type="ARBA" id="ARBA00022963"/>
    </source>
</evidence>
<keyword evidence="2 4" id="KW-0442">Lipid degradation</keyword>
<feature type="active site" description="Nucleophile" evidence="4">
    <location>
        <position position="65"/>
    </location>
</feature>
<dbReference type="PANTHER" id="PTHR14226:SF57">
    <property type="entry name" value="BLR7027 PROTEIN"/>
    <property type="match status" value="1"/>
</dbReference>
<protein>
    <recommendedName>
        <fullName evidence="6">PNPLA domain-containing protein</fullName>
    </recommendedName>
</protein>